<protein>
    <submittedName>
        <fullName evidence="1">Uncharacterized protein</fullName>
    </submittedName>
</protein>
<reference evidence="1" key="1">
    <citation type="journal article" date="2021" name="PeerJ">
        <title>Extensive microbial diversity within the chicken gut microbiome revealed by metagenomics and culture.</title>
        <authorList>
            <person name="Gilroy R."/>
            <person name="Ravi A."/>
            <person name="Getino M."/>
            <person name="Pursley I."/>
            <person name="Horton D.L."/>
            <person name="Alikhan N.F."/>
            <person name="Baker D."/>
            <person name="Gharbi K."/>
            <person name="Hall N."/>
            <person name="Watson M."/>
            <person name="Adriaenssens E.M."/>
            <person name="Foster-Nyarko E."/>
            <person name="Jarju S."/>
            <person name="Secka A."/>
            <person name="Antonio M."/>
            <person name="Oren A."/>
            <person name="Chaudhuri R.R."/>
            <person name="La Ragione R."/>
            <person name="Hildebrand F."/>
            <person name="Pallen M.J."/>
        </authorList>
    </citation>
    <scope>NUCLEOTIDE SEQUENCE</scope>
    <source>
        <strain evidence="1">ChiHecec3B27-8219</strain>
    </source>
</reference>
<dbReference type="AlphaFoldDB" id="A0A9D2FWW0"/>
<name>A0A9D2FWW0_9BACT</name>
<comment type="caution">
    <text evidence="1">The sequence shown here is derived from an EMBL/GenBank/DDBJ whole genome shotgun (WGS) entry which is preliminary data.</text>
</comment>
<dbReference type="Proteomes" id="UP000824055">
    <property type="component" value="Unassembled WGS sequence"/>
</dbReference>
<proteinExistence type="predicted"/>
<organism evidence="1 2">
    <name type="scientific">Candidatus Prevotella avicola</name>
    <dbReference type="NCBI Taxonomy" id="2838738"/>
    <lineage>
        <taxon>Bacteria</taxon>
        <taxon>Pseudomonadati</taxon>
        <taxon>Bacteroidota</taxon>
        <taxon>Bacteroidia</taxon>
        <taxon>Bacteroidales</taxon>
        <taxon>Prevotellaceae</taxon>
        <taxon>Prevotella</taxon>
    </lineage>
</organism>
<evidence type="ECO:0000313" key="2">
    <source>
        <dbReference type="Proteomes" id="UP000824055"/>
    </source>
</evidence>
<sequence>MKFQFAFDISREIAYAKCSLARNLGKMLNEKLQEKFCSEMVDMFFIIFVCKSPIFHDFEKLPRPKYYAEKEWKGKDNIPGTKVWKKRLQLFVEIDFQALYEAELGQETFKVIAKALMSYLETMTYPVVLRKTFDRKAFEQCVRDILTGHGLL</sequence>
<evidence type="ECO:0000313" key="1">
    <source>
        <dbReference type="EMBL" id="HIZ68433.1"/>
    </source>
</evidence>
<reference evidence="1" key="2">
    <citation type="submission" date="2021-04" db="EMBL/GenBank/DDBJ databases">
        <authorList>
            <person name="Gilroy R."/>
        </authorList>
    </citation>
    <scope>NUCLEOTIDE SEQUENCE</scope>
    <source>
        <strain evidence="1">ChiHecec3B27-8219</strain>
    </source>
</reference>
<dbReference type="EMBL" id="DXBE01000009">
    <property type="protein sequence ID" value="HIZ68433.1"/>
    <property type="molecule type" value="Genomic_DNA"/>
</dbReference>
<gene>
    <name evidence="1" type="ORF">H9966_00850</name>
</gene>
<accession>A0A9D2FWW0</accession>